<protein>
    <submittedName>
        <fullName evidence="1">Uncharacterized protein</fullName>
    </submittedName>
</protein>
<evidence type="ECO:0000313" key="2">
    <source>
        <dbReference type="Proteomes" id="UP000053097"/>
    </source>
</evidence>
<proteinExistence type="predicted"/>
<dbReference type="EMBL" id="KK107322">
    <property type="protein sequence ID" value="EZA52649.1"/>
    <property type="molecule type" value="Genomic_DNA"/>
</dbReference>
<dbReference type="STRING" id="2015173.A0A026WC89"/>
<reference evidence="1 2" key="1">
    <citation type="journal article" date="2014" name="Curr. Biol.">
        <title>The genome of the clonal raider ant Cerapachys biroi.</title>
        <authorList>
            <person name="Oxley P.R."/>
            <person name="Ji L."/>
            <person name="Fetter-Pruneda I."/>
            <person name="McKenzie S.K."/>
            <person name="Li C."/>
            <person name="Hu H."/>
            <person name="Zhang G."/>
            <person name="Kronauer D.J."/>
        </authorList>
    </citation>
    <scope>NUCLEOTIDE SEQUENCE [LARGE SCALE GENOMIC DNA]</scope>
</reference>
<keyword evidence="2" id="KW-1185">Reference proteome</keyword>
<sequence length="230" mass="27343">MHNKQEWEECIYKMANKTQLCDKYMDIFEELVQEIKTQYYETIRDIAMRQIIAVKYEVACPEDLVVILPYKYPDRTEFITKFLRNRCKFAKQYYLSHRFIKNIVAKAQLLLPEKFCDLGRYRSFVFLDPDRLFESIRTDLKKSTHVITSYYSDIIRSVFQRRYIQDVPPNILGRFVTCATSLLGLQIISRTINTIDHLLIILGDQTKIPLLKVCYKNTTVLLNICRTLLK</sequence>
<gene>
    <name evidence="1" type="ORF">X777_08540</name>
</gene>
<dbReference type="AlphaFoldDB" id="A0A026WC89"/>
<accession>A0A026WC89</accession>
<organism evidence="1 2">
    <name type="scientific">Ooceraea biroi</name>
    <name type="common">Clonal raider ant</name>
    <name type="synonym">Cerapachys biroi</name>
    <dbReference type="NCBI Taxonomy" id="2015173"/>
    <lineage>
        <taxon>Eukaryota</taxon>
        <taxon>Metazoa</taxon>
        <taxon>Ecdysozoa</taxon>
        <taxon>Arthropoda</taxon>
        <taxon>Hexapoda</taxon>
        <taxon>Insecta</taxon>
        <taxon>Pterygota</taxon>
        <taxon>Neoptera</taxon>
        <taxon>Endopterygota</taxon>
        <taxon>Hymenoptera</taxon>
        <taxon>Apocrita</taxon>
        <taxon>Aculeata</taxon>
        <taxon>Formicoidea</taxon>
        <taxon>Formicidae</taxon>
        <taxon>Dorylinae</taxon>
        <taxon>Ooceraea</taxon>
    </lineage>
</organism>
<name>A0A026WC89_OOCBI</name>
<dbReference type="Proteomes" id="UP000053097">
    <property type="component" value="Unassembled WGS sequence"/>
</dbReference>
<evidence type="ECO:0000313" key="1">
    <source>
        <dbReference type="EMBL" id="EZA52649.1"/>
    </source>
</evidence>